<dbReference type="VEuPathDB" id="FungiDB:B9J08_005377"/>
<keyword evidence="1 10" id="KW-0813">Transport</keyword>
<reference evidence="13" key="1">
    <citation type="journal article" date="2015" name="BMC Genomics">
        <title>Draft genome of a commonly misdiagnosed multidrug resistant pathogen Candida auris.</title>
        <authorList>
            <person name="Chatterjee S."/>
            <person name="Alampalli S.V."/>
            <person name="Nageshan R.K."/>
            <person name="Chettiar S.T."/>
            <person name="Joshi S."/>
            <person name="Tatu U.S."/>
        </authorList>
    </citation>
    <scope>NUCLEOTIDE SEQUENCE [LARGE SCALE GENOMIC DNA]</scope>
    <source>
        <strain evidence="13">6684</strain>
    </source>
</reference>
<comment type="caution">
    <text evidence="12">The sequence shown here is derived from an EMBL/GenBank/DDBJ whole genome shotgun (WGS) entry which is preliminary data.</text>
</comment>
<dbReference type="GO" id="GO:0005789">
    <property type="term" value="C:endoplasmic reticulum membrane"/>
    <property type="evidence" value="ECO:0007669"/>
    <property type="project" value="UniProtKB-SubCell"/>
</dbReference>
<dbReference type="Gene3D" id="2.130.10.10">
    <property type="entry name" value="YVTN repeat-like/Quinoprotein amine dehydrogenase"/>
    <property type="match status" value="1"/>
</dbReference>
<dbReference type="VEuPathDB" id="FungiDB:QG37_03530"/>
<comment type="similarity">
    <text evidence="10">Belongs to the WD repeat SEC12 family.</text>
</comment>
<dbReference type="InterPro" id="IPR045260">
    <property type="entry name" value="Sec12-like"/>
</dbReference>
<dbReference type="GO" id="GO:0006888">
    <property type="term" value="P:endoplasmic reticulum to Golgi vesicle-mediated transport"/>
    <property type="evidence" value="ECO:0007669"/>
    <property type="project" value="UniProtKB-UniRule"/>
</dbReference>
<evidence type="ECO:0000256" key="8">
    <source>
        <dbReference type="ARBA" id="ARBA00022989"/>
    </source>
</evidence>
<comment type="function">
    <text evidence="10">Guanine nucleotide-exchange factor (GEF) required for the formation or budding of transport vesicles from the ER.</text>
</comment>
<dbReference type="PANTHER" id="PTHR23284:SF0">
    <property type="entry name" value="PROLACTIN REGULATORY ELEMENT-BINDING PROTEIN"/>
    <property type="match status" value="1"/>
</dbReference>
<evidence type="ECO:0000256" key="5">
    <source>
        <dbReference type="ARBA" id="ARBA00022824"/>
    </source>
</evidence>
<dbReference type="VEuPathDB" id="FungiDB:CJI96_0004162"/>
<feature type="compositionally biased region" description="Polar residues" evidence="11">
    <location>
        <begin position="630"/>
        <end position="655"/>
    </location>
</feature>
<evidence type="ECO:0000256" key="7">
    <source>
        <dbReference type="ARBA" id="ARBA00022927"/>
    </source>
</evidence>
<dbReference type="VEuPathDB" id="FungiDB:CJJ09_003978"/>
<keyword evidence="7 10" id="KW-0653">Protein transport</keyword>
<evidence type="ECO:0000256" key="4">
    <source>
        <dbReference type="ARBA" id="ARBA00022737"/>
    </source>
</evidence>
<dbReference type="Proteomes" id="UP000037122">
    <property type="component" value="Unassembled WGS sequence"/>
</dbReference>
<name>A0A0L0NZ01_CANAR</name>
<evidence type="ECO:0000256" key="3">
    <source>
        <dbReference type="ARBA" id="ARBA00022692"/>
    </source>
</evidence>
<dbReference type="PANTHER" id="PTHR23284">
    <property type="entry name" value="PROLACTIN REGULATORY ELEMENT BINDING PROTEIN"/>
    <property type="match status" value="1"/>
</dbReference>
<gene>
    <name evidence="12" type="ORF">QG37_03530</name>
</gene>
<dbReference type="EMBL" id="LGST01000023">
    <property type="protein sequence ID" value="KND99396.1"/>
    <property type="molecule type" value="Genomic_DNA"/>
</dbReference>
<evidence type="ECO:0000313" key="13">
    <source>
        <dbReference type="Proteomes" id="UP000037122"/>
    </source>
</evidence>
<dbReference type="VEuPathDB" id="FungiDB:CJI97_005460"/>
<feature type="region of interest" description="Disordered" evidence="11">
    <location>
        <begin position="609"/>
        <end position="718"/>
    </location>
</feature>
<feature type="compositionally biased region" description="Low complexity" evidence="11">
    <location>
        <begin position="811"/>
        <end position="827"/>
    </location>
</feature>
<keyword evidence="9" id="KW-0472">Membrane</keyword>
<evidence type="ECO:0000256" key="2">
    <source>
        <dbReference type="ARBA" id="ARBA00022574"/>
    </source>
</evidence>
<feature type="compositionally biased region" description="Polar residues" evidence="11">
    <location>
        <begin position="784"/>
        <end position="802"/>
    </location>
</feature>
<accession>A0A0L0NZ01</accession>
<keyword evidence="6" id="KW-0931">ER-Golgi transport</keyword>
<evidence type="ECO:0000256" key="9">
    <source>
        <dbReference type="ARBA" id="ARBA00023136"/>
    </source>
</evidence>
<keyword evidence="3" id="KW-0812">Transmembrane</keyword>
<protein>
    <recommendedName>
        <fullName evidence="10">Guanine nucleotide-exchange factor SEC12</fullName>
    </recommendedName>
</protein>
<organism evidence="12 13">
    <name type="scientific">Candidozyma auris</name>
    <name type="common">Yeast</name>
    <name type="synonym">Candida auris</name>
    <dbReference type="NCBI Taxonomy" id="498019"/>
    <lineage>
        <taxon>Eukaryota</taxon>
        <taxon>Fungi</taxon>
        <taxon>Dikarya</taxon>
        <taxon>Ascomycota</taxon>
        <taxon>Saccharomycotina</taxon>
        <taxon>Pichiomycetes</taxon>
        <taxon>Metschnikowiaceae</taxon>
        <taxon>Candidozyma</taxon>
    </lineage>
</organism>
<dbReference type="GO" id="GO:0005085">
    <property type="term" value="F:guanyl-nucleotide exchange factor activity"/>
    <property type="evidence" value="ECO:0007669"/>
    <property type="project" value="InterPro"/>
</dbReference>
<feature type="compositionally biased region" description="Polar residues" evidence="11">
    <location>
        <begin position="836"/>
        <end position="866"/>
    </location>
</feature>
<keyword evidence="2 10" id="KW-0853">WD repeat</keyword>
<evidence type="ECO:0000313" key="12">
    <source>
        <dbReference type="EMBL" id="KND99396.1"/>
    </source>
</evidence>
<dbReference type="InterPro" id="IPR015943">
    <property type="entry name" value="WD40/YVTN_repeat-like_dom_sf"/>
</dbReference>
<dbReference type="SUPFAM" id="SSF50998">
    <property type="entry name" value="Quinoprotein alcohol dehydrogenase-like"/>
    <property type="match status" value="1"/>
</dbReference>
<keyword evidence="4 10" id="KW-0677">Repeat</keyword>
<dbReference type="GO" id="GO:0015031">
    <property type="term" value="P:protein transport"/>
    <property type="evidence" value="ECO:0007669"/>
    <property type="project" value="UniProtKB-KW"/>
</dbReference>
<feature type="compositionally biased region" description="Low complexity" evidence="11">
    <location>
        <begin position="877"/>
        <end position="959"/>
    </location>
</feature>
<feature type="region of interest" description="Disordered" evidence="11">
    <location>
        <begin position="733"/>
        <end position="959"/>
    </location>
</feature>
<feature type="compositionally biased region" description="Polar residues" evidence="11">
    <location>
        <begin position="698"/>
        <end position="718"/>
    </location>
</feature>
<evidence type="ECO:0000256" key="6">
    <source>
        <dbReference type="ARBA" id="ARBA00022892"/>
    </source>
</evidence>
<evidence type="ECO:0000256" key="1">
    <source>
        <dbReference type="ARBA" id="ARBA00022448"/>
    </source>
</evidence>
<keyword evidence="5 10" id="KW-0256">Endoplasmic reticulum</keyword>
<evidence type="ECO:0000256" key="11">
    <source>
        <dbReference type="SAM" id="MobiDB-lite"/>
    </source>
</evidence>
<proteinExistence type="inferred from homology"/>
<comment type="subcellular location">
    <subcellularLocation>
        <location evidence="10">Endoplasmic reticulum membrane</location>
        <topology evidence="10">Single-pass type II membrane protein</topology>
    </subcellularLocation>
    <subcellularLocation>
        <location evidence="10">Golgi apparatus membrane</location>
        <topology evidence="10">Single-pass type II membrane protein</topology>
    </subcellularLocation>
</comment>
<sequence>MSAKRAAELNTGYPIFGIKFLDNKTVLAVGGGGEGKNGIPNKITAVKCSLKVADKNRRLQKYREITLPQNEDSPMCVETTRSSGDDGFTHSIFVGCNQSSALIKNMNVNNNLRKYGFTEEEHLKFLDAVQFDHTVLAESIGTYPKLISLSPESEVGAFMTSLDPSDVYIYRPDSLELVAKVRSSSAGEIRDLQVSPHDGGRFLCLVTSSSVEVINNGDGSVVSVSSQKADKKSQKILAKYSLSKVRFFKNDTVVITASLRSGKGSAILRYDITNHKVISEARILKKNAIVVALDISLAQNLVAVAHNDITVTLIRLSDFKILSTIPKLHQFAITSLSFSPSGTKLATGSASQTLNVMPIPPNYAAGSSLMWSFFKFLMFIFVIFAGVILQQGLQAGQLDPYIDMIEQHIGPIDHYVDLTKKHGGNFMIKAQEYGVVAAELSQKYGSEYLDKAQIYGKIGYEVLKEKSAYGIDLIKEKMNKDKPDDQENTKPYFTMSAWEDNPENLVETETATTANIPNDTLNDIVSEVTKDVDHLTNVDGEIDRSSIIEEAVQLDTDVSFKVSAETVTLEDAQESHSTESVGGSEISEIIDTISEGASSFATQTASSVFPDKDLDNFSESSASIEDDDNSSLTTEEQNVADSDVSTQSVQETTSNEDIRTSSDVFVEVEPEMVNENSASYSSVEPEETTAFEAAANGSVEQPSTEVTQAESTKSEQLSSVESVSIIAELFSETTHEESDISATSLTKEHTSSSTFVEGPSTSSESVPEIVDERWVDDSTPFLENDTSSLIDEKSALTSQEFDLSSEEEASVAEPAAETTDTVDFTETVEVEKSDTKISVTEGSSESQVPSLETLSSATLEASSRASDSPAKSEAKSDSTTSRNSDTSVSPESASSSASSETASESPATATSSAPSTSSAPTTSSSVVTDSAESSEVTELSSTTSATTSLPSATTAHDEL</sequence>
<dbReference type="GO" id="GO:0003400">
    <property type="term" value="P:regulation of COPII vesicle coating"/>
    <property type="evidence" value="ECO:0007669"/>
    <property type="project" value="UniProtKB-UniRule"/>
</dbReference>
<dbReference type="InterPro" id="IPR011047">
    <property type="entry name" value="Quinoprotein_ADH-like_sf"/>
</dbReference>
<keyword evidence="8" id="KW-1133">Transmembrane helix</keyword>
<dbReference type="AlphaFoldDB" id="A0A0L0NZ01"/>
<evidence type="ECO:0000256" key="10">
    <source>
        <dbReference type="RuleBase" id="RU369019"/>
    </source>
</evidence>
<dbReference type="VEuPathDB" id="FungiDB:CJJ07_003324"/>
<feature type="compositionally biased region" description="Polar residues" evidence="11">
    <location>
        <begin position="740"/>
        <end position="765"/>
    </location>
</feature>
<dbReference type="GO" id="GO:0000139">
    <property type="term" value="C:Golgi membrane"/>
    <property type="evidence" value="ECO:0007669"/>
    <property type="project" value="UniProtKB-SubCell"/>
</dbReference>